<organism evidence="2 3">
    <name type="scientific">Castilleja foliolosa</name>
    <dbReference type="NCBI Taxonomy" id="1961234"/>
    <lineage>
        <taxon>Eukaryota</taxon>
        <taxon>Viridiplantae</taxon>
        <taxon>Streptophyta</taxon>
        <taxon>Embryophyta</taxon>
        <taxon>Tracheophyta</taxon>
        <taxon>Spermatophyta</taxon>
        <taxon>Magnoliopsida</taxon>
        <taxon>eudicotyledons</taxon>
        <taxon>Gunneridae</taxon>
        <taxon>Pentapetalae</taxon>
        <taxon>asterids</taxon>
        <taxon>lamiids</taxon>
        <taxon>Lamiales</taxon>
        <taxon>Orobanchaceae</taxon>
        <taxon>Pedicularideae</taxon>
        <taxon>Castillejinae</taxon>
        <taxon>Castilleja</taxon>
    </lineage>
</organism>
<protein>
    <recommendedName>
        <fullName evidence="1">A to I editase domain-containing protein</fullName>
    </recommendedName>
</protein>
<dbReference type="EMBL" id="JAVIJP010000079">
    <property type="protein sequence ID" value="KAL3618649.1"/>
    <property type="molecule type" value="Genomic_DNA"/>
</dbReference>
<comment type="caution">
    <text evidence="2">The sequence shown here is derived from an EMBL/GenBank/DDBJ whole genome shotgun (WGS) entry which is preliminary data.</text>
</comment>
<dbReference type="PROSITE" id="PS50141">
    <property type="entry name" value="A_DEAMIN_EDITASE"/>
    <property type="match status" value="1"/>
</dbReference>
<dbReference type="Pfam" id="PF02137">
    <property type="entry name" value="A_deamin"/>
    <property type="match status" value="1"/>
</dbReference>
<evidence type="ECO:0000313" key="3">
    <source>
        <dbReference type="Proteomes" id="UP001632038"/>
    </source>
</evidence>
<evidence type="ECO:0000259" key="1">
    <source>
        <dbReference type="PROSITE" id="PS50141"/>
    </source>
</evidence>
<reference evidence="3" key="1">
    <citation type="journal article" date="2024" name="IScience">
        <title>Strigolactones Initiate the Formation of Haustorium-like Structures in Castilleja.</title>
        <authorList>
            <person name="Buerger M."/>
            <person name="Peterson D."/>
            <person name="Chory J."/>
        </authorList>
    </citation>
    <scope>NUCLEOTIDE SEQUENCE [LARGE SCALE GENOMIC DNA]</scope>
</reference>
<feature type="domain" description="A to I editase" evidence="1">
    <location>
        <begin position="65"/>
        <end position="263"/>
    </location>
</feature>
<name>A0ABD3BN68_9LAMI</name>
<dbReference type="AlphaFoldDB" id="A0ABD3BN68"/>
<keyword evidence="3" id="KW-1185">Reference proteome</keyword>
<gene>
    <name evidence="2" type="ORF">CASFOL_037468</name>
</gene>
<accession>A0ABD3BN68</accession>
<dbReference type="SMART" id="SM00552">
    <property type="entry name" value="ADEAMc"/>
    <property type="match status" value="1"/>
</dbReference>
<evidence type="ECO:0000313" key="2">
    <source>
        <dbReference type="EMBL" id="KAL3618649.1"/>
    </source>
</evidence>
<dbReference type="InterPro" id="IPR002466">
    <property type="entry name" value="A_deamin"/>
</dbReference>
<dbReference type="Proteomes" id="UP001632038">
    <property type="component" value="Unassembled WGS sequence"/>
</dbReference>
<sequence length="369" mass="40673">MASRSESICSPPDNAAENRWGEKVSAAVMSIYKSLPKKGKPQGLEVTVLAAFLLSNPCQELQVVALGTGTKCIGHSRRSSNGDVVNDSHAEVIARRSLLKYFYTEIDSITKKYMTVNDSIFRLSSDKLGQRKFKLAPGWQLHFGDASLNSQLFTCLTTNSPENTSAECIPSDYSVRQNATGTVHRKPGRGDTTLSVSCSDKIARWNVVGVQGALLSCFLEPVYIYSITVGQSQFNSENVVCDHLRRSLLERTIPLSNKLTEPFQPLLRVAPVPPKEFQHSETALETLTCGYSICWNKYGLHEVVLGKTGRKQGTSAKGSACWSYLYRSSKIHQAAAPVRSHTVNSRDGQKSTVQPQRPLNKAHFLKTGF</sequence>
<dbReference type="PANTHER" id="PTHR10910">
    <property type="entry name" value="EUKARYOTE SPECIFIC DSRNA BINDING PROTEIN"/>
    <property type="match status" value="1"/>
</dbReference>
<proteinExistence type="predicted"/>
<dbReference type="PANTHER" id="PTHR10910:SF62">
    <property type="entry name" value="AT07585P-RELATED"/>
    <property type="match status" value="1"/>
</dbReference>